<dbReference type="HOGENOM" id="CLU_018003_3_0_1"/>
<dbReference type="InterPro" id="IPR027417">
    <property type="entry name" value="P-loop_NTPase"/>
</dbReference>
<accession>A0A0C3NLW9</accession>
<protein>
    <recommendedName>
        <fullName evidence="3">G domain-containing protein</fullName>
    </recommendedName>
</protein>
<reference evidence="2" key="2">
    <citation type="submission" date="2015-01" db="EMBL/GenBank/DDBJ databases">
        <title>Evolutionary Origins and Diversification of the Mycorrhizal Mutualists.</title>
        <authorList>
            <consortium name="DOE Joint Genome Institute"/>
            <consortium name="Mycorrhizal Genomics Consortium"/>
            <person name="Kohler A."/>
            <person name="Kuo A."/>
            <person name="Nagy L.G."/>
            <person name="Floudas D."/>
            <person name="Copeland A."/>
            <person name="Barry K.W."/>
            <person name="Cichocki N."/>
            <person name="Veneault-Fourrey C."/>
            <person name="LaButti K."/>
            <person name="Lindquist E.A."/>
            <person name="Lipzen A."/>
            <person name="Lundell T."/>
            <person name="Morin E."/>
            <person name="Murat C."/>
            <person name="Riley R."/>
            <person name="Ohm R."/>
            <person name="Sun H."/>
            <person name="Tunlid A."/>
            <person name="Henrissat B."/>
            <person name="Grigoriev I.V."/>
            <person name="Hibbett D.S."/>
            <person name="Martin F."/>
        </authorList>
    </citation>
    <scope>NUCLEOTIDE SEQUENCE [LARGE SCALE GENOMIC DNA]</scope>
    <source>
        <strain evidence="2">Marx 270</strain>
    </source>
</reference>
<evidence type="ECO:0000313" key="2">
    <source>
        <dbReference type="Proteomes" id="UP000054217"/>
    </source>
</evidence>
<dbReference type="Proteomes" id="UP000054217">
    <property type="component" value="Unassembled WGS sequence"/>
</dbReference>
<dbReference type="SUPFAM" id="SSF52540">
    <property type="entry name" value="P-loop containing nucleoside triphosphate hydrolases"/>
    <property type="match status" value="1"/>
</dbReference>
<evidence type="ECO:0000313" key="1">
    <source>
        <dbReference type="EMBL" id="KIN96625.1"/>
    </source>
</evidence>
<gene>
    <name evidence="1" type="ORF">M404DRAFT_240129</name>
</gene>
<evidence type="ECO:0008006" key="3">
    <source>
        <dbReference type="Google" id="ProtNLM"/>
    </source>
</evidence>
<dbReference type="AlphaFoldDB" id="A0A0C3NLW9"/>
<organism evidence="1 2">
    <name type="scientific">Pisolithus tinctorius Marx 270</name>
    <dbReference type="NCBI Taxonomy" id="870435"/>
    <lineage>
        <taxon>Eukaryota</taxon>
        <taxon>Fungi</taxon>
        <taxon>Dikarya</taxon>
        <taxon>Basidiomycota</taxon>
        <taxon>Agaricomycotina</taxon>
        <taxon>Agaricomycetes</taxon>
        <taxon>Agaricomycetidae</taxon>
        <taxon>Boletales</taxon>
        <taxon>Sclerodermatineae</taxon>
        <taxon>Pisolithaceae</taxon>
        <taxon>Pisolithus</taxon>
    </lineage>
</organism>
<keyword evidence="2" id="KW-1185">Reference proteome</keyword>
<dbReference type="InParanoid" id="A0A0C3NLW9"/>
<reference evidence="1 2" key="1">
    <citation type="submission" date="2014-04" db="EMBL/GenBank/DDBJ databases">
        <authorList>
            <consortium name="DOE Joint Genome Institute"/>
            <person name="Kuo A."/>
            <person name="Kohler A."/>
            <person name="Costa M.D."/>
            <person name="Nagy L.G."/>
            <person name="Floudas D."/>
            <person name="Copeland A."/>
            <person name="Barry K.W."/>
            <person name="Cichocki N."/>
            <person name="Veneault-Fourrey C."/>
            <person name="LaButti K."/>
            <person name="Lindquist E.A."/>
            <person name="Lipzen A."/>
            <person name="Lundell T."/>
            <person name="Morin E."/>
            <person name="Murat C."/>
            <person name="Sun H."/>
            <person name="Tunlid A."/>
            <person name="Henrissat B."/>
            <person name="Grigoriev I.V."/>
            <person name="Hibbett D.S."/>
            <person name="Martin F."/>
            <person name="Nordberg H.P."/>
            <person name="Cantor M.N."/>
            <person name="Hua S.X."/>
        </authorList>
    </citation>
    <scope>NUCLEOTIDE SEQUENCE [LARGE SCALE GENOMIC DNA]</scope>
    <source>
        <strain evidence="1 2">Marx 270</strain>
    </source>
</reference>
<dbReference type="OrthoDB" id="3255035at2759"/>
<proteinExistence type="predicted"/>
<sequence>MGLFDFLRKRRRMGILPEDIVVFIIGPSGSGKSWFLSTLLQNPNVHTLVKVSREHKPSEVHAVRCRFEGIPNDILLVDTPSFYVDHGPDAEATLKKWMDSNDTKESWAIGILYMHNIASNLYDDNLRLLKHIGAFRRTCRRDLSHSTVYVVPSVASEVRLSSGRIEASMSRLQREAAEGGTLMYATLFDGKPEIAWGIMQGLFNNMEPCTRV</sequence>
<name>A0A0C3NLW9_PISTI</name>
<dbReference type="EMBL" id="KN832043">
    <property type="protein sequence ID" value="KIN96625.1"/>
    <property type="molecule type" value="Genomic_DNA"/>
</dbReference>
<dbReference type="Gene3D" id="3.40.50.300">
    <property type="entry name" value="P-loop containing nucleotide triphosphate hydrolases"/>
    <property type="match status" value="1"/>
</dbReference>